<dbReference type="EMBL" id="VSRR010000701">
    <property type="protein sequence ID" value="MPC18680.1"/>
    <property type="molecule type" value="Genomic_DNA"/>
</dbReference>
<proteinExistence type="predicted"/>
<feature type="region of interest" description="Disordered" evidence="1">
    <location>
        <begin position="1"/>
        <end position="30"/>
    </location>
</feature>
<evidence type="ECO:0000256" key="1">
    <source>
        <dbReference type="SAM" id="MobiDB-lite"/>
    </source>
</evidence>
<protein>
    <submittedName>
        <fullName evidence="2">Uncharacterized protein</fullName>
    </submittedName>
</protein>
<keyword evidence="3" id="KW-1185">Reference proteome</keyword>
<name>A0A5B7DBK5_PORTR</name>
<organism evidence="2 3">
    <name type="scientific">Portunus trituberculatus</name>
    <name type="common">Swimming crab</name>
    <name type="synonym">Neptunus trituberculatus</name>
    <dbReference type="NCBI Taxonomy" id="210409"/>
    <lineage>
        <taxon>Eukaryota</taxon>
        <taxon>Metazoa</taxon>
        <taxon>Ecdysozoa</taxon>
        <taxon>Arthropoda</taxon>
        <taxon>Crustacea</taxon>
        <taxon>Multicrustacea</taxon>
        <taxon>Malacostraca</taxon>
        <taxon>Eumalacostraca</taxon>
        <taxon>Eucarida</taxon>
        <taxon>Decapoda</taxon>
        <taxon>Pleocyemata</taxon>
        <taxon>Brachyura</taxon>
        <taxon>Eubrachyura</taxon>
        <taxon>Portunoidea</taxon>
        <taxon>Portunidae</taxon>
        <taxon>Portuninae</taxon>
        <taxon>Portunus</taxon>
    </lineage>
</organism>
<comment type="caution">
    <text evidence="2">The sequence shown here is derived from an EMBL/GenBank/DDBJ whole genome shotgun (WGS) entry which is preliminary data.</text>
</comment>
<gene>
    <name evidence="2" type="ORF">E2C01_011573</name>
</gene>
<dbReference type="Proteomes" id="UP000324222">
    <property type="component" value="Unassembled WGS sequence"/>
</dbReference>
<accession>A0A5B7DBK5</accession>
<evidence type="ECO:0000313" key="2">
    <source>
        <dbReference type="EMBL" id="MPC18680.1"/>
    </source>
</evidence>
<reference evidence="2 3" key="1">
    <citation type="submission" date="2019-05" db="EMBL/GenBank/DDBJ databases">
        <title>Another draft genome of Portunus trituberculatus and its Hox gene families provides insights of decapod evolution.</title>
        <authorList>
            <person name="Jeong J.-H."/>
            <person name="Song I."/>
            <person name="Kim S."/>
            <person name="Choi T."/>
            <person name="Kim D."/>
            <person name="Ryu S."/>
            <person name="Kim W."/>
        </authorList>
    </citation>
    <scope>NUCLEOTIDE SEQUENCE [LARGE SCALE GENOMIC DNA]</scope>
    <source>
        <tissue evidence="2">Muscle</tissue>
    </source>
</reference>
<sequence length="113" mass="12145">MYYTTSPNIHTTPVTQPTPNTTSTPTDGQTVRPCQAAWTCEALLATLRPWRQVWQAGCHSTPGPPRTPRTNPQPCAVSCFPMTAAAGCGSTVTCDTAHTTACCSLEEHIRNAR</sequence>
<evidence type="ECO:0000313" key="3">
    <source>
        <dbReference type="Proteomes" id="UP000324222"/>
    </source>
</evidence>
<dbReference type="AlphaFoldDB" id="A0A5B7DBK5"/>
<feature type="compositionally biased region" description="Polar residues" evidence="1">
    <location>
        <begin position="1"/>
        <end position="10"/>
    </location>
</feature>
<feature type="compositionally biased region" description="Low complexity" evidence="1">
    <location>
        <begin position="11"/>
        <end position="26"/>
    </location>
</feature>